<dbReference type="AlphaFoldDB" id="A0AAW5N3P0"/>
<accession>A0AAW5N3P0</accession>
<sequence length="378" mass="44229">MNINSRINWQTGMELTPQVFISLDERLDFKQQTAIRIALGGRRMGLVPNTTFDNKGTFVRNTFCIDRFQCMALLPSGRMVHTDEEVSVKIPMLYGELYYLTVGIGEELVFFENEGVPFTRPKYVYEIHTMEELEQADLLPIVRFKVKDGEFSIDTEFIAPCLTLESDSRFVSYLERLVEKMEKLATHPNQEEGDGKRLFMRYFFLLKSYRLNNSLHDFILFTQEMAQAIDYYVVTPYTEHREIPQPSVWDIQVWLEWLVTYMEGAASILDGVVLEDNSIDFEALKAQIKAELYERLNPELYERLVNDLKEVLRVELTKSLSDTLTAYLNEHMKPELYSSLFVDLNKTLYDNLYQALYDALYKALYVPVKKENDFVPMI</sequence>
<gene>
    <name evidence="1" type="ORF">NW209_01120</name>
</gene>
<dbReference type="Proteomes" id="UP001204579">
    <property type="component" value="Unassembled WGS sequence"/>
</dbReference>
<evidence type="ECO:0000313" key="2">
    <source>
        <dbReference type="Proteomes" id="UP001204579"/>
    </source>
</evidence>
<keyword evidence="2" id="KW-1185">Reference proteome</keyword>
<dbReference type="Pfam" id="PF05936">
    <property type="entry name" value="T6SS_VasE"/>
    <property type="match status" value="1"/>
</dbReference>
<dbReference type="EMBL" id="JANRHJ010000001">
    <property type="protein sequence ID" value="MCR8872632.1"/>
    <property type="molecule type" value="Genomic_DNA"/>
</dbReference>
<reference evidence="1 2" key="1">
    <citation type="submission" date="2022-08" db="EMBL/GenBank/DDBJ databases">
        <authorList>
            <person name="Zeman M."/>
            <person name="Kubasova T."/>
        </authorList>
    </citation>
    <scope>NUCLEOTIDE SEQUENCE [LARGE SCALE GENOMIC DNA]</scope>
    <source>
        <strain evidence="1 2">ET62</strain>
    </source>
</reference>
<name>A0AAW5N3P0_9BACT</name>
<protein>
    <submittedName>
        <fullName evidence="1">Type VI secretion system baseplate subunit TssK</fullName>
    </submittedName>
</protein>
<dbReference type="InterPro" id="IPR010263">
    <property type="entry name" value="T6SS_TssK"/>
</dbReference>
<comment type="caution">
    <text evidence="1">The sequence shown here is derived from an EMBL/GenBank/DDBJ whole genome shotgun (WGS) entry which is preliminary data.</text>
</comment>
<dbReference type="RefSeq" id="WP_258335167.1">
    <property type="nucleotide sequence ID" value="NZ_JANRHJ010000001.1"/>
</dbReference>
<organism evidence="1 2">
    <name type="scientific">Phocaeicola barnesiae</name>
    <dbReference type="NCBI Taxonomy" id="376804"/>
    <lineage>
        <taxon>Bacteria</taxon>
        <taxon>Pseudomonadati</taxon>
        <taxon>Bacteroidota</taxon>
        <taxon>Bacteroidia</taxon>
        <taxon>Bacteroidales</taxon>
        <taxon>Bacteroidaceae</taxon>
        <taxon>Phocaeicola</taxon>
    </lineage>
</organism>
<evidence type="ECO:0000313" key="1">
    <source>
        <dbReference type="EMBL" id="MCR8872632.1"/>
    </source>
</evidence>
<proteinExistence type="predicted"/>